<evidence type="ECO:0000256" key="8">
    <source>
        <dbReference type="ARBA" id="ARBA00022741"/>
    </source>
</evidence>
<dbReference type="PANTHER" id="PTHR10903">
    <property type="entry name" value="GTPASE, IMAP FAMILY MEMBER-RELATED"/>
    <property type="match status" value="1"/>
</dbReference>
<evidence type="ECO:0000256" key="15">
    <source>
        <dbReference type="ARBA" id="ARBA00023136"/>
    </source>
</evidence>
<evidence type="ECO:0000256" key="13">
    <source>
        <dbReference type="ARBA" id="ARBA00022989"/>
    </source>
</evidence>
<name>A0A9W8XLH9_9PLEO</name>
<dbReference type="GO" id="GO:0016787">
    <property type="term" value="F:hydrolase activity"/>
    <property type="evidence" value="ECO:0007669"/>
    <property type="project" value="UniProtKB-KW"/>
</dbReference>
<evidence type="ECO:0000256" key="12">
    <source>
        <dbReference type="ARBA" id="ARBA00022927"/>
    </source>
</evidence>
<evidence type="ECO:0000256" key="5">
    <source>
        <dbReference type="ARBA" id="ARBA00022640"/>
    </source>
</evidence>
<evidence type="ECO:0000256" key="6">
    <source>
        <dbReference type="ARBA" id="ARBA00022692"/>
    </source>
</evidence>
<keyword evidence="3" id="KW-0813">Transport</keyword>
<evidence type="ECO:0000256" key="18">
    <source>
        <dbReference type="SAM" id="Phobius"/>
    </source>
</evidence>
<evidence type="ECO:0000256" key="2">
    <source>
        <dbReference type="ARBA" id="ARBA00004167"/>
    </source>
</evidence>
<keyword evidence="8" id="KW-0547">Nucleotide-binding</keyword>
<sequence length="345" mass="38521">MADSNDKDNVLSMILVMGVTGAGKSYFINQLAGQDAVQEGHTLNACTQTCQLVPAEVGDSKVLLMDTPGFDDPVRTDAEILNEIADVLAAQYKLGVKLKGIVYLHRITDIRYTGASIKTFEICKKICGIDALKNVILATTRWDGLNDALGSDREHQLREEFWAYMLGHGSKMSRFHGDRGSAVSLLSQLLSSEPVVLELQRELVQEGKTLDQTTAGAYVEHNLDQLKARYEQQMADLEHLKQELQENDRKMKRQIQKDWEADQARLAAVRKEKEQLQRPVSQEIDQQIKQKKSRTRKVLGFLPTAIGILAGLAGIPTGVLPLLVSWFQDTNSEFDMSSFTDLLAF</sequence>
<evidence type="ECO:0000259" key="19">
    <source>
        <dbReference type="Pfam" id="PF04548"/>
    </source>
</evidence>
<dbReference type="GO" id="GO:0005525">
    <property type="term" value="F:GTP binding"/>
    <property type="evidence" value="ECO:0007669"/>
    <property type="project" value="UniProtKB-KW"/>
</dbReference>
<dbReference type="SUPFAM" id="SSF52540">
    <property type="entry name" value="P-loop containing nucleoside triphosphate hydrolases"/>
    <property type="match status" value="1"/>
</dbReference>
<evidence type="ECO:0000256" key="7">
    <source>
        <dbReference type="ARBA" id="ARBA00022723"/>
    </source>
</evidence>
<keyword evidence="11" id="KW-0460">Magnesium</keyword>
<dbReference type="Proteomes" id="UP001140513">
    <property type="component" value="Unassembled WGS sequence"/>
</dbReference>
<dbReference type="InterPro" id="IPR027417">
    <property type="entry name" value="P-loop_NTPase"/>
</dbReference>
<accession>A0A9W8XLH9</accession>
<keyword evidence="15 18" id="KW-0472">Membrane</keyword>
<comment type="subcellular location">
    <subcellularLocation>
        <location evidence="2">Membrane</location>
        <topology evidence="2">Single-pass membrane protein</topology>
    </subcellularLocation>
    <subcellularLocation>
        <location evidence="16">Plastid</location>
        <location evidence="16">Chloroplast outer membrane</location>
    </subcellularLocation>
</comment>
<feature type="coiled-coil region" evidence="17">
    <location>
        <begin position="220"/>
        <end position="257"/>
    </location>
</feature>
<keyword evidence="5" id="KW-0934">Plastid</keyword>
<dbReference type="InterPro" id="IPR045058">
    <property type="entry name" value="GIMA/IAN/Toc"/>
</dbReference>
<evidence type="ECO:0000256" key="9">
    <source>
        <dbReference type="ARBA" id="ARBA00022801"/>
    </source>
</evidence>
<feature type="domain" description="AIG1-type G" evidence="19">
    <location>
        <begin position="14"/>
        <end position="147"/>
    </location>
</feature>
<dbReference type="GO" id="GO:0046872">
    <property type="term" value="F:metal ion binding"/>
    <property type="evidence" value="ECO:0007669"/>
    <property type="project" value="UniProtKB-KW"/>
</dbReference>
<evidence type="ECO:0000256" key="10">
    <source>
        <dbReference type="ARBA" id="ARBA00022805"/>
    </source>
</evidence>
<comment type="cofactor">
    <cofactor evidence="1">
        <name>Mg(2+)</name>
        <dbReference type="ChEBI" id="CHEBI:18420"/>
    </cofactor>
</comment>
<organism evidence="20 21">
    <name type="scientific">Didymosphaeria variabile</name>
    <dbReference type="NCBI Taxonomy" id="1932322"/>
    <lineage>
        <taxon>Eukaryota</taxon>
        <taxon>Fungi</taxon>
        <taxon>Dikarya</taxon>
        <taxon>Ascomycota</taxon>
        <taxon>Pezizomycotina</taxon>
        <taxon>Dothideomycetes</taxon>
        <taxon>Pleosporomycetidae</taxon>
        <taxon>Pleosporales</taxon>
        <taxon>Massarineae</taxon>
        <taxon>Didymosphaeriaceae</taxon>
        <taxon>Didymosphaeria</taxon>
    </lineage>
</organism>
<keyword evidence="12" id="KW-0653">Protein transport</keyword>
<evidence type="ECO:0000256" key="4">
    <source>
        <dbReference type="ARBA" id="ARBA00022528"/>
    </source>
</evidence>
<evidence type="ECO:0000256" key="17">
    <source>
        <dbReference type="SAM" id="Coils"/>
    </source>
</evidence>
<evidence type="ECO:0000256" key="16">
    <source>
        <dbReference type="ARBA" id="ARBA00024013"/>
    </source>
</evidence>
<dbReference type="GO" id="GO:0015031">
    <property type="term" value="P:protein transport"/>
    <property type="evidence" value="ECO:0007669"/>
    <property type="project" value="UniProtKB-KW"/>
</dbReference>
<keyword evidence="13 18" id="KW-1133">Transmembrane helix</keyword>
<keyword evidence="6 18" id="KW-0812">Transmembrane</keyword>
<dbReference type="GO" id="GO:0016020">
    <property type="term" value="C:membrane"/>
    <property type="evidence" value="ECO:0007669"/>
    <property type="project" value="UniProtKB-SubCell"/>
</dbReference>
<keyword evidence="21" id="KW-1185">Reference proteome</keyword>
<dbReference type="OrthoDB" id="8954335at2759"/>
<dbReference type="Gene3D" id="3.40.50.300">
    <property type="entry name" value="P-loop containing nucleotide triphosphate hydrolases"/>
    <property type="match status" value="1"/>
</dbReference>
<reference evidence="20" key="1">
    <citation type="submission" date="2022-10" db="EMBL/GenBank/DDBJ databases">
        <title>Tapping the CABI collections for fungal endophytes: first genome assemblies for Collariella, Neodidymelliopsis, Ascochyta clinopodiicola, Didymella pomorum, Didymosphaeria variabile, Neocosmospora piperis and Neocucurbitaria cava.</title>
        <authorList>
            <person name="Hill R."/>
        </authorList>
    </citation>
    <scope>NUCLEOTIDE SEQUENCE</scope>
    <source>
        <strain evidence="20">IMI 356815</strain>
    </source>
</reference>
<dbReference type="EMBL" id="JAPEUX010000005">
    <property type="protein sequence ID" value="KAJ4352431.1"/>
    <property type="molecule type" value="Genomic_DNA"/>
</dbReference>
<dbReference type="PANTHER" id="PTHR10903:SF135">
    <property type="entry name" value="TRANSLOCASE OF CHLOROPLAST 120, CHLOROPLASTIC-RELATED"/>
    <property type="match status" value="1"/>
</dbReference>
<keyword evidence="10" id="KW-1002">Plastid outer membrane</keyword>
<gene>
    <name evidence="20" type="ORF">N0V89_007779</name>
</gene>
<dbReference type="InterPro" id="IPR006703">
    <property type="entry name" value="G_AIG1"/>
</dbReference>
<keyword evidence="17" id="KW-0175">Coiled coil</keyword>
<keyword evidence="4" id="KW-0150">Chloroplast</keyword>
<feature type="transmembrane region" description="Helical" evidence="18">
    <location>
        <begin position="298"/>
        <end position="327"/>
    </location>
</feature>
<evidence type="ECO:0000256" key="11">
    <source>
        <dbReference type="ARBA" id="ARBA00022842"/>
    </source>
</evidence>
<evidence type="ECO:0000256" key="14">
    <source>
        <dbReference type="ARBA" id="ARBA00023134"/>
    </source>
</evidence>
<dbReference type="CDD" id="cd00882">
    <property type="entry name" value="Ras_like_GTPase"/>
    <property type="match status" value="1"/>
</dbReference>
<dbReference type="AlphaFoldDB" id="A0A9W8XLH9"/>
<evidence type="ECO:0000313" key="20">
    <source>
        <dbReference type="EMBL" id="KAJ4352431.1"/>
    </source>
</evidence>
<dbReference type="GeneID" id="80911309"/>
<proteinExistence type="predicted"/>
<evidence type="ECO:0000313" key="21">
    <source>
        <dbReference type="Proteomes" id="UP001140513"/>
    </source>
</evidence>
<keyword evidence="9" id="KW-0378">Hydrolase</keyword>
<comment type="caution">
    <text evidence="20">The sequence shown here is derived from an EMBL/GenBank/DDBJ whole genome shotgun (WGS) entry which is preliminary data.</text>
</comment>
<evidence type="ECO:0000256" key="1">
    <source>
        <dbReference type="ARBA" id="ARBA00001946"/>
    </source>
</evidence>
<protein>
    <recommendedName>
        <fullName evidence="19">AIG1-type G domain-containing protein</fullName>
    </recommendedName>
</protein>
<keyword evidence="7" id="KW-0479">Metal-binding</keyword>
<evidence type="ECO:0000256" key="3">
    <source>
        <dbReference type="ARBA" id="ARBA00022448"/>
    </source>
</evidence>
<keyword evidence="14" id="KW-0342">GTP-binding</keyword>
<dbReference type="Pfam" id="PF04548">
    <property type="entry name" value="AIG1"/>
    <property type="match status" value="1"/>
</dbReference>
<dbReference type="RefSeq" id="XP_056070787.1">
    <property type="nucleotide sequence ID" value="XM_056216540.1"/>
</dbReference>